<comment type="caution">
    <text evidence="2">The sequence shown here is derived from an EMBL/GenBank/DDBJ whole genome shotgun (WGS) entry which is preliminary data.</text>
</comment>
<dbReference type="Pfam" id="PF13992">
    <property type="entry name" value="YecR"/>
    <property type="match status" value="1"/>
</dbReference>
<protein>
    <submittedName>
        <fullName evidence="2">YecR family lipoprotein</fullName>
    </submittedName>
</protein>
<accession>A0ABW1PZT7</accession>
<dbReference type="Proteomes" id="UP001596169">
    <property type="component" value="Unassembled WGS sequence"/>
</dbReference>
<keyword evidence="3" id="KW-1185">Reference proteome</keyword>
<feature type="signal peptide" evidence="1">
    <location>
        <begin position="1"/>
        <end position="20"/>
    </location>
</feature>
<keyword evidence="1" id="KW-0732">Signal</keyword>
<name>A0ABW1PZT7_9ENTR</name>
<proteinExistence type="predicted"/>
<feature type="chain" id="PRO_5046635748" evidence="1">
    <location>
        <begin position="21"/>
        <end position="108"/>
    </location>
</feature>
<dbReference type="PROSITE" id="PS51257">
    <property type="entry name" value="PROKAR_LIPOPROTEIN"/>
    <property type="match status" value="1"/>
</dbReference>
<gene>
    <name evidence="2" type="primary">yecR</name>
    <name evidence="2" type="ORF">ACFPZP_13950</name>
</gene>
<dbReference type="RefSeq" id="WP_378109022.1">
    <property type="nucleotide sequence ID" value="NZ_JBHSRG010000009.1"/>
</dbReference>
<sequence length="108" mass="11358">MKKMFIVAFATFLLSGCAVKKDMVPMGGSKADGTVRMGYTVGQFEKPVVDLNQAADLAAKKCKTWGYEGAEAFGGQTSQCGQTDGWGSCILANVSVEYQCTGGKAAQN</sequence>
<reference evidence="3" key="1">
    <citation type="journal article" date="2019" name="Int. J. Syst. Evol. Microbiol.">
        <title>The Global Catalogue of Microorganisms (GCM) 10K type strain sequencing project: providing services to taxonomists for standard genome sequencing and annotation.</title>
        <authorList>
            <consortium name="The Broad Institute Genomics Platform"/>
            <consortium name="The Broad Institute Genome Sequencing Center for Infectious Disease"/>
            <person name="Wu L."/>
            <person name="Ma J."/>
        </authorList>
    </citation>
    <scope>NUCLEOTIDE SEQUENCE [LARGE SCALE GENOMIC DNA]</scope>
    <source>
        <strain evidence="3">JCM30009</strain>
    </source>
</reference>
<evidence type="ECO:0000256" key="1">
    <source>
        <dbReference type="SAM" id="SignalP"/>
    </source>
</evidence>
<organism evidence="2 3">
    <name type="scientific">Citrobacter bitternis</name>
    <dbReference type="NCBI Taxonomy" id="1585982"/>
    <lineage>
        <taxon>Bacteria</taxon>
        <taxon>Pseudomonadati</taxon>
        <taxon>Pseudomonadota</taxon>
        <taxon>Gammaproteobacteria</taxon>
        <taxon>Enterobacterales</taxon>
        <taxon>Enterobacteriaceae</taxon>
        <taxon>Citrobacter</taxon>
    </lineage>
</organism>
<keyword evidence="2" id="KW-0449">Lipoprotein</keyword>
<evidence type="ECO:0000313" key="2">
    <source>
        <dbReference type="EMBL" id="MFC6122156.1"/>
    </source>
</evidence>
<evidence type="ECO:0000313" key="3">
    <source>
        <dbReference type="Proteomes" id="UP001596169"/>
    </source>
</evidence>
<dbReference type="EMBL" id="JBHSRG010000009">
    <property type="protein sequence ID" value="MFC6122156.1"/>
    <property type="molecule type" value="Genomic_DNA"/>
</dbReference>
<dbReference type="InterPro" id="IPR025731">
    <property type="entry name" value="YecR-like"/>
</dbReference>